<dbReference type="AlphaFoldDB" id="A0A1Y1ICR8"/>
<evidence type="ECO:0000256" key="6">
    <source>
        <dbReference type="ARBA" id="ARBA00022833"/>
    </source>
</evidence>
<comment type="cofactor">
    <cofactor evidence="1">
        <name>Zn(2+)</name>
        <dbReference type="ChEBI" id="CHEBI:29105"/>
    </cofactor>
</comment>
<evidence type="ECO:0000256" key="5">
    <source>
        <dbReference type="ARBA" id="ARBA00022803"/>
    </source>
</evidence>
<gene>
    <name evidence="9" type="ORF">KFL_004560160</name>
</gene>
<dbReference type="Proteomes" id="UP000054558">
    <property type="component" value="Unassembled WGS sequence"/>
</dbReference>
<evidence type="ECO:0000256" key="3">
    <source>
        <dbReference type="ARBA" id="ARBA00022737"/>
    </source>
</evidence>
<dbReference type="InterPro" id="IPR051453">
    <property type="entry name" value="MBL_Glyoxalase_II"/>
</dbReference>
<dbReference type="PANTHER" id="PTHR46233:SF3">
    <property type="entry name" value="HYDROXYACYLGLUTATHIONE HYDROLASE GLOC"/>
    <property type="match status" value="1"/>
</dbReference>
<sequence length="379" mass="41638">MEDLKKKGNEAVAKGDFQKAADFYAEAFKFVQPGSEAAAALHSNRSYALLKFGKATQAAEEAGRAVTCRPEWNKGHFRLGEALFALEDFDGAEKAFARAHELAPDDAHVRGRLQACKEANSGYFFRQLFAGRDFAVGTGGMLNFVQNQVFSAAQQMRNFSYLVGDTQTRECVVVDPAWDVKAILARVEAEHMKLVGAIATHYHFDHTGGLPPPPFDSLGIRLAGVKEVAEQAKVPVYVHRDDAATIREKNRVPASSIHEVQDEETLRVGRVELKFLHTPGHTPGSMCVRIKRTPDDATGALLSGDTLFIGSCGRLDLPDCDQMAMYSSLQRKLATLPDDTRVYPGHDYGGKFTTIGSEKARGLLRPLSEGQWKAMHSKI</sequence>
<dbReference type="InterPro" id="IPR036866">
    <property type="entry name" value="RibonucZ/Hydroxyglut_hydro"/>
</dbReference>
<dbReference type="GO" id="GO:0046872">
    <property type="term" value="F:metal ion binding"/>
    <property type="evidence" value="ECO:0007669"/>
    <property type="project" value="UniProtKB-KW"/>
</dbReference>
<dbReference type="Pfam" id="PF07719">
    <property type="entry name" value="TPR_2"/>
    <property type="match status" value="1"/>
</dbReference>
<dbReference type="Pfam" id="PF00753">
    <property type="entry name" value="Lactamase_B"/>
    <property type="match status" value="2"/>
</dbReference>
<evidence type="ECO:0000313" key="10">
    <source>
        <dbReference type="Proteomes" id="UP000054558"/>
    </source>
</evidence>
<accession>A0A1Y1ICR8</accession>
<evidence type="ECO:0000256" key="2">
    <source>
        <dbReference type="ARBA" id="ARBA00022723"/>
    </source>
</evidence>
<dbReference type="InterPro" id="IPR011990">
    <property type="entry name" value="TPR-like_helical_dom_sf"/>
</dbReference>
<feature type="domain" description="Metallo-beta-lactamase" evidence="8">
    <location>
        <begin position="157"/>
        <end position="346"/>
    </location>
</feature>
<dbReference type="InterPro" id="IPR019734">
    <property type="entry name" value="TPR_rpt"/>
</dbReference>
<evidence type="ECO:0000256" key="1">
    <source>
        <dbReference type="ARBA" id="ARBA00001947"/>
    </source>
</evidence>
<dbReference type="GO" id="GO:0016790">
    <property type="term" value="F:thiolester hydrolase activity"/>
    <property type="evidence" value="ECO:0000318"/>
    <property type="project" value="GO_Central"/>
</dbReference>
<dbReference type="Gene3D" id="1.25.40.10">
    <property type="entry name" value="Tetratricopeptide repeat domain"/>
    <property type="match status" value="1"/>
</dbReference>
<feature type="repeat" description="TPR" evidence="7">
    <location>
        <begin position="73"/>
        <end position="106"/>
    </location>
</feature>
<dbReference type="SUPFAM" id="SSF48452">
    <property type="entry name" value="TPR-like"/>
    <property type="match status" value="1"/>
</dbReference>
<keyword evidence="2" id="KW-0479">Metal-binding</keyword>
<evidence type="ECO:0000259" key="8">
    <source>
        <dbReference type="SMART" id="SM00849"/>
    </source>
</evidence>
<name>A0A1Y1ICR8_KLENI</name>
<keyword evidence="5 7" id="KW-0802">TPR repeat</keyword>
<evidence type="ECO:0000313" key="9">
    <source>
        <dbReference type="EMBL" id="GAQ88755.1"/>
    </source>
</evidence>
<dbReference type="InterPro" id="IPR013105">
    <property type="entry name" value="TPR_2"/>
</dbReference>
<organism evidence="9 10">
    <name type="scientific">Klebsormidium nitens</name>
    <name type="common">Green alga</name>
    <name type="synonym">Ulothrix nitens</name>
    <dbReference type="NCBI Taxonomy" id="105231"/>
    <lineage>
        <taxon>Eukaryota</taxon>
        <taxon>Viridiplantae</taxon>
        <taxon>Streptophyta</taxon>
        <taxon>Klebsormidiophyceae</taxon>
        <taxon>Klebsormidiales</taxon>
        <taxon>Klebsormidiaceae</taxon>
        <taxon>Klebsormidium</taxon>
    </lineage>
</organism>
<protein>
    <recommendedName>
        <fullName evidence="8">Metallo-beta-lactamase domain-containing protein</fullName>
    </recommendedName>
</protein>
<dbReference type="STRING" id="105231.A0A1Y1ICR8"/>
<keyword evidence="4" id="KW-0378">Hydrolase</keyword>
<keyword evidence="6" id="KW-0862">Zinc</keyword>
<keyword evidence="10" id="KW-1185">Reference proteome</keyword>
<keyword evidence="3" id="KW-0677">Repeat</keyword>
<dbReference type="CDD" id="cd16275">
    <property type="entry name" value="BaeB-like_MBL-fold"/>
    <property type="match status" value="1"/>
</dbReference>
<dbReference type="SMART" id="SM00028">
    <property type="entry name" value="TPR"/>
    <property type="match status" value="3"/>
</dbReference>
<reference evidence="9 10" key="1">
    <citation type="journal article" date="2014" name="Nat. Commun.">
        <title>Klebsormidium flaccidum genome reveals primary factors for plant terrestrial adaptation.</title>
        <authorList>
            <person name="Hori K."/>
            <person name="Maruyama F."/>
            <person name="Fujisawa T."/>
            <person name="Togashi T."/>
            <person name="Yamamoto N."/>
            <person name="Seo M."/>
            <person name="Sato S."/>
            <person name="Yamada T."/>
            <person name="Mori H."/>
            <person name="Tajima N."/>
            <person name="Moriyama T."/>
            <person name="Ikeuchi M."/>
            <person name="Watanabe M."/>
            <person name="Wada H."/>
            <person name="Kobayashi K."/>
            <person name="Saito M."/>
            <person name="Masuda T."/>
            <person name="Sasaki-Sekimoto Y."/>
            <person name="Mashiguchi K."/>
            <person name="Awai K."/>
            <person name="Shimojima M."/>
            <person name="Masuda S."/>
            <person name="Iwai M."/>
            <person name="Nobusawa T."/>
            <person name="Narise T."/>
            <person name="Kondo S."/>
            <person name="Saito H."/>
            <person name="Sato R."/>
            <person name="Murakawa M."/>
            <person name="Ihara Y."/>
            <person name="Oshima-Yamada Y."/>
            <person name="Ohtaka K."/>
            <person name="Satoh M."/>
            <person name="Sonobe K."/>
            <person name="Ishii M."/>
            <person name="Ohtani R."/>
            <person name="Kanamori-Sato M."/>
            <person name="Honoki R."/>
            <person name="Miyazaki D."/>
            <person name="Mochizuki H."/>
            <person name="Umetsu J."/>
            <person name="Higashi K."/>
            <person name="Shibata D."/>
            <person name="Kamiya Y."/>
            <person name="Sato N."/>
            <person name="Nakamura Y."/>
            <person name="Tabata S."/>
            <person name="Ida S."/>
            <person name="Kurokawa K."/>
            <person name="Ohta H."/>
        </authorList>
    </citation>
    <scope>NUCLEOTIDE SEQUENCE [LARGE SCALE GENOMIC DNA]</scope>
    <source>
        <strain evidence="9 10">NIES-2285</strain>
    </source>
</reference>
<dbReference type="PANTHER" id="PTHR46233">
    <property type="entry name" value="HYDROXYACYLGLUTATHIONE HYDROLASE GLOC"/>
    <property type="match status" value="1"/>
</dbReference>
<dbReference type="SMART" id="SM00849">
    <property type="entry name" value="Lactamase_B"/>
    <property type="match status" value="1"/>
</dbReference>
<dbReference type="EMBL" id="DF237405">
    <property type="protein sequence ID" value="GAQ88755.1"/>
    <property type="molecule type" value="Genomic_DNA"/>
</dbReference>
<dbReference type="InterPro" id="IPR001279">
    <property type="entry name" value="Metallo-B-lactamas"/>
</dbReference>
<dbReference type="OrthoDB" id="449487at2759"/>
<dbReference type="SUPFAM" id="SSF56281">
    <property type="entry name" value="Metallo-hydrolase/oxidoreductase"/>
    <property type="match status" value="1"/>
</dbReference>
<dbReference type="PROSITE" id="PS50005">
    <property type="entry name" value="TPR"/>
    <property type="match status" value="1"/>
</dbReference>
<proteinExistence type="predicted"/>
<dbReference type="Gene3D" id="3.60.15.10">
    <property type="entry name" value="Ribonuclease Z/Hydroxyacylglutathione hydrolase-like"/>
    <property type="match status" value="1"/>
</dbReference>
<evidence type="ECO:0000256" key="7">
    <source>
        <dbReference type="PROSITE-ProRule" id="PRU00339"/>
    </source>
</evidence>
<dbReference type="OMA" id="IKAYIHP"/>
<evidence type="ECO:0000256" key="4">
    <source>
        <dbReference type="ARBA" id="ARBA00022801"/>
    </source>
</evidence>